<protein>
    <submittedName>
        <fullName evidence="1">Uncharacterized protein</fullName>
    </submittedName>
</protein>
<gene>
    <name evidence="1" type="ORF">P174DRAFT_464815</name>
</gene>
<dbReference type="VEuPathDB" id="FungiDB:P174DRAFT_464815"/>
<dbReference type="AlphaFoldDB" id="A0A2I1BUR6"/>
<dbReference type="Proteomes" id="UP000234474">
    <property type="component" value="Unassembled WGS sequence"/>
</dbReference>
<accession>A0A2I1BUR6</accession>
<name>A0A2I1BUR6_ASPN1</name>
<evidence type="ECO:0000313" key="1">
    <source>
        <dbReference type="EMBL" id="PKX89109.1"/>
    </source>
</evidence>
<dbReference type="RefSeq" id="XP_024677704.1">
    <property type="nucleotide sequence ID" value="XM_024830454.1"/>
</dbReference>
<dbReference type="OrthoDB" id="4330819at2759"/>
<comment type="caution">
    <text evidence="1">The sequence shown here is derived from an EMBL/GenBank/DDBJ whole genome shotgun (WGS) entry which is preliminary data.</text>
</comment>
<organism evidence="1 2">
    <name type="scientific">Aspergillus novofumigatus (strain IBT 16806)</name>
    <dbReference type="NCBI Taxonomy" id="1392255"/>
    <lineage>
        <taxon>Eukaryota</taxon>
        <taxon>Fungi</taxon>
        <taxon>Dikarya</taxon>
        <taxon>Ascomycota</taxon>
        <taxon>Pezizomycotina</taxon>
        <taxon>Eurotiomycetes</taxon>
        <taxon>Eurotiomycetidae</taxon>
        <taxon>Eurotiales</taxon>
        <taxon>Aspergillaceae</taxon>
        <taxon>Aspergillus</taxon>
        <taxon>Aspergillus subgen. Fumigati</taxon>
    </lineage>
</organism>
<dbReference type="EMBL" id="MSZS01000011">
    <property type="protein sequence ID" value="PKX89109.1"/>
    <property type="molecule type" value="Genomic_DNA"/>
</dbReference>
<keyword evidence="2" id="KW-1185">Reference proteome</keyword>
<evidence type="ECO:0000313" key="2">
    <source>
        <dbReference type="Proteomes" id="UP000234474"/>
    </source>
</evidence>
<proteinExistence type="predicted"/>
<dbReference type="GeneID" id="36537780"/>
<sequence length="480" mass="54304">MPEDTTGSAGLVLHETIWSRSIPFLKWLAELFSKVQHYFPMTQTSHHKSENTIIDDLELSPEAAVWHHALDNVIKLIVPLPCQVPVPCQGGYIEYKKLADLAVDKDGIKRICSSKDPMVVAQKLRDLTLKRFEAFRDLHNLQNSIQGPLMQDAKDKGIGHMILEEVQLEDPSNRYAPAYPTHRPAGAMLVNLAVLPEHAATVYSKYFAPFSSNDPLVCSEPGNDINLKRARAFRKIISRYDKAQRIQQSQGQIPGPKNELIYNWFSKHMTELKGRIKVIYSCKTIYVWCHTSIQSNGLHNMVRAAVAKDKTVHPDGAILVDLAVYKEGVRTVLHKYRVIDFILMSDDDPVVLSQPSETIEDKQVAAYKNMLKSPIAKVWVAEKLAGIKNQLSVIHPNHLEEIIQKLGLGDIIREAVPLKVQTIFQESVQVNLAVEPSGISRVRALCEVVKFQKLNGDPHIRTFNRYNHILQQFQEARGLR</sequence>
<reference evidence="2" key="1">
    <citation type="journal article" date="2018" name="Proc. Natl. Acad. Sci. U.S.A.">
        <title>Linking secondary metabolites to gene clusters through genome sequencing of six diverse Aspergillus species.</title>
        <authorList>
            <person name="Kaerboelling I."/>
            <person name="Vesth T.C."/>
            <person name="Frisvad J.C."/>
            <person name="Nybo J.L."/>
            <person name="Theobald S."/>
            <person name="Kuo A."/>
            <person name="Bowyer P."/>
            <person name="Matsuda Y."/>
            <person name="Mondo S."/>
            <person name="Lyhne E.K."/>
            <person name="Kogle M.E."/>
            <person name="Clum A."/>
            <person name="Lipzen A."/>
            <person name="Salamov A."/>
            <person name="Ngan C.Y."/>
            <person name="Daum C."/>
            <person name="Chiniquy J."/>
            <person name="Barry K."/>
            <person name="LaButti K."/>
            <person name="Haridas S."/>
            <person name="Simmons B.A."/>
            <person name="Magnuson J.K."/>
            <person name="Mortensen U.H."/>
            <person name="Larsen T.O."/>
            <person name="Grigoriev I.V."/>
            <person name="Baker S.E."/>
            <person name="Andersen M.R."/>
        </authorList>
    </citation>
    <scope>NUCLEOTIDE SEQUENCE [LARGE SCALE GENOMIC DNA]</scope>
    <source>
        <strain evidence="2">IBT 16806</strain>
    </source>
</reference>